<dbReference type="InterPro" id="IPR051201">
    <property type="entry name" value="Chloro_Bact_Ser_Proteases"/>
</dbReference>
<dbReference type="CDD" id="cd06779">
    <property type="entry name" value="cpPDZ_Deg_HtrA-like"/>
    <property type="match status" value="1"/>
</dbReference>
<dbReference type="PANTHER" id="PTHR43343">
    <property type="entry name" value="PEPTIDASE S12"/>
    <property type="match status" value="1"/>
</dbReference>
<comment type="caution">
    <text evidence="6">The sequence shown here is derived from an EMBL/GenBank/DDBJ whole genome shotgun (WGS) entry which is preliminary data.</text>
</comment>
<gene>
    <name evidence="6" type="ORF">NPE20_26680</name>
</gene>
<evidence type="ECO:0000313" key="6">
    <source>
        <dbReference type="EMBL" id="MCQ6961587.1"/>
    </source>
</evidence>
<protein>
    <submittedName>
        <fullName evidence="6">Trypsin-like peptidase domain-containing protein</fullName>
    </submittedName>
</protein>
<comment type="similarity">
    <text evidence="1">Belongs to the peptidase S1C family.</text>
</comment>
<evidence type="ECO:0000256" key="2">
    <source>
        <dbReference type="ARBA" id="ARBA00022670"/>
    </source>
</evidence>
<name>A0ABT1TAF7_9SPHI</name>
<dbReference type="Pfam" id="PF13365">
    <property type="entry name" value="Trypsin_2"/>
    <property type="match status" value="1"/>
</dbReference>
<evidence type="ECO:0000259" key="5">
    <source>
        <dbReference type="SMART" id="SM00228"/>
    </source>
</evidence>
<feature type="signal peptide" evidence="4">
    <location>
        <begin position="1"/>
        <end position="22"/>
    </location>
</feature>
<dbReference type="PANTHER" id="PTHR43343:SF3">
    <property type="entry name" value="PROTEASE DO-LIKE 8, CHLOROPLASTIC"/>
    <property type="match status" value="1"/>
</dbReference>
<dbReference type="PRINTS" id="PR00834">
    <property type="entry name" value="PROTEASES2C"/>
</dbReference>
<organism evidence="6 7">
    <name type="scientific">Mucilaginibacter aquariorum</name>
    <dbReference type="NCBI Taxonomy" id="2967225"/>
    <lineage>
        <taxon>Bacteria</taxon>
        <taxon>Pseudomonadati</taxon>
        <taxon>Bacteroidota</taxon>
        <taxon>Sphingobacteriia</taxon>
        <taxon>Sphingobacteriales</taxon>
        <taxon>Sphingobacteriaceae</taxon>
        <taxon>Mucilaginibacter</taxon>
    </lineage>
</organism>
<evidence type="ECO:0000256" key="4">
    <source>
        <dbReference type="SAM" id="SignalP"/>
    </source>
</evidence>
<keyword evidence="4" id="KW-0732">Signal</keyword>
<keyword evidence="3" id="KW-0378">Hydrolase</keyword>
<dbReference type="InterPro" id="IPR043504">
    <property type="entry name" value="Peptidase_S1_PA_chymotrypsin"/>
</dbReference>
<dbReference type="InterPro" id="IPR009003">
    <property type="entry name" value="Peptidase_S1_PA"/>
</dbReference>
<dbReference type="RefSeq" id="WP_256541753.1">
    <property type="nucleotide sequence ID" value="NZ_JANHOH010000017.1"/>
</dbReference>
<keyword evidence="7" id="KW-1185">Reference proteome</keyword>
<dbReference type="Gene3D" id="2.30.42.10">
    <property type="match status" value="1"/>
</dbReference>
<dbReference type="InterPro" id="IPR036034">
    <property type="entry name" value="PDZ_sf"/>
</dbReference>
<feature type="domain" description="PDZ" evidence="5">
    <location>
        <begin position="252"/>
        <end position="334"/>
    </location>
</feature>
<dbReference type="InterPro" id="IPR001940">
    <property type="entry name" value="Peptidase_S1C"/>
</dbReference>
<dbReference type="SUPFAM" id="SSF50494">
    <property type="entry name" value="Trypsin-like serine proteases"/>
    <property type="match status" value="1"/>
</dbReference>
<dbReference type="Gene3D" id="2.40.10.10">
    <property type="entry name" value="Trypsin-like serine proteases"/>
    <property type="match status" value="2"/>
</dbReference>
<dbReference type="Proteomes" id="UP001204376">
    <property type="component" value="Unassembled WGS sequence"/>
</dbReference>
<proteinExistence type="inferred from homology"/>
<evidence type="ECO:0000256" key="3">
    <source>
        <dbReference type="ARBA" id="ARBA00022801"/>
    </source>
</evidence>
<dbReference type="SUPFAM" id="SSF50156">
    <property type="entry name" value="PDZ domain-like"/>
    <property type="match status" value="1"/>
</dbReference>
<evidence type="ECO:0000256" key="1">
    <source>
        <dbReference type="ARBA" id="ARBA00010541"/>
    </source>
</evidence>
<dbReference type="EMBL" id="JANHOH010000017">
    <property type="protein sequence ID" value="MCQ6961587.1"/>
    <property type="molecule type" value="Genomic_DNA"/>
</dbReference>
<evidence type="ECO:0000313" key="7">
    <source>
        <dbReference type="Proteomes" id="UP001204376"/>
    </source>
</evidence>
<keyword evidence="2" id="KW-0645">Protease</keyword>
<feature type="chain" id="PRO_5047018428" evidence="4">
    <location>
        <begin position="23"/>
        <end position="372"/>
    </location>
</feature>
<reference evidence="6 7" key="1">
    <citation type="submission" date="2022-07" db="EMBL/GenBank/DDBJ databases">
        <title>Mucilaginibacter sp. JC4.</title>
        <authorList>
            <person name="Le V."/>
            <person name="Ko S.-R."/>
            <person name="Ahn C.-Y."/>
            <person name="Oh H.-M."/>
        </authorList>
    </citation>
    <scope>NUCLEOTIDE SEQUENCE [LARGE SCALE GENOMIC DNA]</scope>
    <source>
        <strain evidence="6 7">JC4</strain>
    </source>
</reference>
<dbReference type="SMART" id="SM00228">
    <property type="entry name" value="PDZ"/>
    <property type="match status" value="1"/>
</dbReference>
<sequence>MKNPAISILCALQLLLPLLAAAQSADLSYAAAKALPAVVRVQSYWSDSLNDVRAGQALRMGIKSSGANGSAMIGSASGVLLSPTGDIITNAHILNGGDSLVVILTDRRTYRARLTGMDEATDLALLQISENGLPFLELGEPSLVRVGEPVLAVGNPLELNSTVTSGILSARYRPIDEPETPGQVNSFLQTDAASNEGMSGSALVDRNGKLIGINSAIISPNGTFAGYAFAISADLVKKVWQDLSKYGRVQHAQLDITFQDMDDAQGKRLGTPNIQGVVITKVLKNGAGERAGLRKNDIISRFDQQNLICASQLRELLAQHAPDDRVALTVRRSQQELTVSVTLSVDHRIQSEKITLRKNRKSRIIQVYQPPM</sequence>
<dbReference type="Pfam" id="PF13180">
    <property type="entry name" value="PDZ_2"/>
    <property type="match status" value="1"/>
</dbReference>
<dbReference type="InterPro" id="IPR001478">
    <property type="entry name" value="PDZ"/>
</dbReference>
<accession>A0ABT1TAF7</accession>